<evidence type="ECO:0000313" key="5">
    <source>
        <dbReference type="RefSeq" id="XP_015075736.1"/>
    </source>
</evidence>
<evidence type="ECO:0000256" key="1">
    <source>
        <dbReference type="PROSITE-ProRule" id="PRU00047"/>
    </source>
</evidence>
<keyword evidence="1" id="KW-0479">Metal-binding</keyword>
<keyword evidence="4" id="KW-1185">Reference proteome</keyword>
<dbReference type="Pfam" id="PF14223">
    <property type="entry name" value="Retrotran_gag_2"/>
    <property type="match status" value="1"/>
</dbReference>
<sequence>MKKKYQGNVKAKRVQLQGLRTEFETFRMKSGEAVADFFSRTMAIASKMRIHGEQMQDVTIVEKILRSMTPKFNFVVCSIEESKDIDELSIDELQSSLLVHEQKIIQQDKEEHALKATTDNPSRTSGGRGRGRGRSRGRGSYSRGNQQYHQLNDDQFQHRGRGRGGHDSTTQKPKSVDKTNVECYRCHRYGHYKSEC</sequence>
<keyword evidence="1" id="KW-0863">Zinc-finger</keyword>
<name>A0ABM1GTE5_SOLPN</name>
<dbReference type="PANTHER" id="PTHR35317:SF27">
    <property type="entry name" value="RETROVIRUS-RELATED POL POLYPROTEIN FROM TRANSPOSON TNT 1-94"/>
    <property type="match status" value="1"/>
</dbReference>
<dbReference type="PANTHER" id="PTHR35317">
    <property type="entry name" value="OS04G0629600 PROTEIN"/>
    <property type="match status" value="1"/>
</dbReference>
<proteinExistence type="predicted"/>
<organism evidence="4 5">
    <name type="scientific">Solanum pennellii</name>
    <name type="common">Tomato</name>
    <name type="synonym">Lycopersicon pennellii</name>
    <dbReference type="NCBI Taxonomy" id="28526"/>
    <lineage>
        <taxon>Eukaryota</taxon>
        <taxon>Viridiplantae</taxon>
        <taxon>Streptophyta</taxon>
        <taxon>Embryophyta</taxon>
        <taxon>Tracheophyta</taxon>
        <taxon>Spermatophyta</taxon>
        <taxon>Magnoliopsida</taxon>
        <taxon>eudicotyledons</taxon>
        <taxon>Gunneridae</taxon>
        <taxon>Pentapetalae</taxon>
        <taxon>asterids</taxon>
        <taxon>lamiids</taxon>
        <taxon>Solanales</taxon>
        <taxon>Solanaceae</taxon>
        <taxon>Solanoideae</taxon>
        <taxon>Solaneae</taxon>
        <taxon>Solanum</taxon>
        <taxon>Solanum subgen. Lycopersicon</taxon>
    </lineage>
</organism>
<keyword evidence="1" id="KW-0862">Zinc</keyword>
<gene>
    <name evidence="5" type="primary">LOC107019886</name>
</gene>
<feature type="domain" description="CCHC-type" evidence="3">
    <location>
        <begin position="183"/>
        <end position="196"/>
    </location>
</feature>
<dbReference type="InterPro" id="IPR001878">
    <property type="entry name" value="Znf_CCHC"/>
</dbReference>
<accession>A0ABM1GTE5</accession>
<protein>
    <submittedName>
        <fullName evidence="5">Uncharacterized protein LOC107019886</fullName>
    </submittedName>
</protein>
<evidence type="ECO:0000256" key="2">
    <source>
        <dbReference type="SAM" id="MobiDB-lite"/>
    </source>
</evidence>
<dbReference type="GeneID" id="107019886"/>
<dbReference type="RefSeq" id="XP_015075736.1">
    <property type="nucleotide sequence ID" value="XM_015220250.1"/>
</dbReference>
<reference evidence="5" key="2">
    <citation type="submission" date="2025-08" db="UniProtKB">
        <authorList>
            <consortium name="RefSeq"/>
        </authorList>
    </citation>
    <scope>IDENTIFICATION</scope>
</reference>
<reference evidence="4" key="1">
    <citation type="journal article" date="2014" name="Nat. Genet.">
        <title>The genome of the stress-tolerant wild tomato species Solanum pennellii.</title>
        <authorList>
            <person name="Bolger A."/>
            <person name="Scossa F."/>
            <person name="Bolger M.E."/>
            <person name="Lanz C."/>
            <person name="Maumus F."/>
            <person name="Tohge T."/>
            <person name="Quesneville H."/>
            <person name="Alseekh S."/>
            <person name="Sorensen I."/>
            <person name="Lichtenstein G."/>
            <person name="Fich E.A."/>
            <person name="Conte M."/>
            <person name="Keller H."/>
            <person name="Schneeberger K."/>
            <person name="Schwacke R."/>
            <person name="Ofner I."/>
            <person name="Vrebalov J."/>
            <person name="Xu Y."/>
            <person name="Osorio S."/>
            <person name="Aflitos S.A."/>
            <person name="Schijlen E."/>
            <person name="Jimenez-Gomez J.M."/>
            <person name="Ryngajllo M."/>
            <person name="Kimura S."/>
            <person name="Kumar R."/>
            <person name="Koenig D."/>
            <person name="Headland L.R."/>
            <person name="Maloof J.N."/>
            <person name="Sinha N."/>
            <person name="van Ham R.C."/>
            <person name="Lankhorst R.K."/>
            <person name="Mao L."/>
            <person name="Vogel A."/>
            <person name="Arsova B."/>
            <person name="Panstruga R."/>
            <person name="Fei Z."/>
            <person name="Rose J.K."/>
            <person name="Zamir D."/>
            <person name="Carrari F."/>
            <person name="Giovannoni J.J."/>
            <person name="Weigel D."/>
            <person name="Usadel B."/>
            <person name="Fernie A.R."/>
        </authorList>
    </citation>
    <scope>NUCLEOTIDE SEQUENCE [LARGE SCALE GENOMIC DNA]</scope>
    <source>
        <strain evidence="4">cv. LA0716</strain>
    </source>
</reference>
<evidence type="ECO:0000259" key="3">
    <source>
        <dbReference type="PROSITE" id="PS50158"/>
    </source>
</evidence>
<feature type="region of interest" description="Disordered" evidence="2">
    <location>
        <begin position="110"/>
        <end position="179"/>
    </location>
</feature>
<dbReference type="PROSITE" id="PS50158">
    <property type="entry name" value="ZF_CCHC"/>
    <property type="match status" value="1"/>
</dbReference>
<dbReference type="Proteomes" id="UP000694930">
    <property type="component" value="Chromosome 1"/>
</dbReference>
<evidence type="ECO:0000313" key="4">
    <source>
        <dbReference type="Proteomes" id="UP000694930"/>
    </source>
</evidence>